<dbReference type="CDD" id="cd05374">
    <property type="entry name" value="17beta-HSD-like_SDR_c"/>
    <property type="match status" value="1"/>
</dbReference>
<dbReference type="Proteomes" id="UP000027661">
    <property type="component" value="Unassembled WGS sequence"/>
</dbReference>
<evidence type="ECO:0000313" key="3">
    <source>
        <dbReference type="EMBL" id="KDS43600.1"/>
    </source>
</evidence>
<name>A0A069S2E9_PHOVU</name>
<dbReference type="InterPro" id="IPR051911">
    <property type="entry name" value="SDR_oxidoreductase"/>
</dbReference>
<accession>A0A069S2E9</accession>
<evidence type="ECO:0000256" key="2">
    <source>
        <dbReference type="ARBA" id="ARBA00023002"/>
    </source>
</evidence>
<dbReference type="PATRIC" id="fig|1339352.3.peg.4111"/>
<gene>
    <name evidence="3" type="ORF">M099_4400</name>
</gene>
<comment type="similarity">
    <text evidence="1">Belongs to the short-chain dehydrogenases/reductases (SDR) family.</text>
</comment>
<dbReference type="InterPro" id="IPR036291">
    <property type="entry name" value="NAD(P)-bd_dom_sf"/>
</dbReference>
<dbReference type="Gene3D" id="3.40.50.720">
    <property type="entry name" value="NAD(P)-binding Rossmann-like Domain"/>
    <property type="match status" value="1"/>
</dbReference>
<reference evidence="3 4" key="1">
    <citation type="submission" date="2014-04" db="EMBL/GenBank/DDBJ databases">
        <authorList>
            <person name="Sears C."/>
            <person name="Carroll K."/>
            <person name="Sack B.R."/>
            <person name="Qadri F."/>
            <person name="Myers L.L."/>
            <person name="Chung G.-T."/>
            <person name="Escheverria P."/>
            <person name="Fraser C.M."/>
            <person name="Sadzewicz L."/>
            <person name="Shefchek K.A."/>
            <person name="Tallon L."/>
            <person name="Das S.P."/>
            <person name="Daugherty S."/>
            <person name="Mongodin E.F."/>
        </authorList>
    </citation>
    <scope>NUCLEOTIDE SEQUENCE [LARGE SCALE GENOMIC DNA]</scope>
    <source>
        <strain evidence="3 4">3975 RP4</strain>
    </source>
</reference>
<dbReference type="AlphaFoldDB" id="A0A069S2E9"/>
<dbReference type="GO" id="GO:0016491">
    <property type="term" value="F:oxidoreductase activity"/>
    <property type="evidence" value="ECO:0007669"/>
    <property type="project" value="UniProtKB-KW"/>
</dbReference>
<dbReference type="PANTHER" id="PTHR43976">
    <property type="entry name" value="SHORT CHAIN DEHYDROGENASE"/>
    <property type="match status" value="1"/>
</dbReference>
<comment type="caution">
    <text evidence="3">The sequence shown here is derived from an EMBL/GenBank/DDBJ whole genome shotgun (WGS) entry which is preliminary data.</text>
</comment>
<dbReference type="RefSeq" id="WP_007562297.1">
    <property type="nucleotide sequence ID" value="NZ_JNHM01000174.1"/>
</dbReference>
<evidence type="ECO:0000256" key="1">
    <source>
        <dbReference type="ARBA" id="ARBA00006484"/>
    </source>
</evidence>
<proteinExistence type="inferred from homology"/>
<evidence type="ECO:0000313" key="4">
    <source>
        <dbReference type="Proteomes" id="UP000027661"/>
    </source>
</evidence>
<dbReference type="Pfam" id="PF00106">
    <property type="entry name" value="adh_short"/>
    <property type="match status" value="1"/>
</dbReference>
<dbReference type="EMBL" id="JNHM01000174">
    <property type="protein sequence ID" value="KDS43600.1"/>
    <property type="molecule type" value="Genomic_DNA"/>
</dbReference>
<dbReference type="GeneID" id="43185387"/>
<dbReference type="InterPro" id="IPR002347">
    <property type="entry name" value="SDR_fam"/>
</dbReference>
<sequence>MKTIFITGASSGIGKATVELFSANGWQVIATMRNVEKGKKLVELPNVVVMPLDVTDPEQIRETCRQALEQYDVDVLFNNAGYGIMAPLELIPETEIRKLFDTDVIGTMLVTQQFIPHFKRRRAGAILTTTSLAGIIALPRDGVYGAAKRAQQGMVESLYYEMRPFGVAVKAMIPGGTKTNFQTPLNDVTGYEKAAENQRKYLLDGHAEFPEPEEAASVIWQATTDGKDKLRYPTDSVCRKLYDQYISMGMEEFKEYFYKRLFE</sequence>
<protein>
    <submittedName>
        <fullName evidence="3">Short chain dehydrogenase family protein</fullName>
    </submittedName>
</protein>
<organism evidence="3 4">
    <name type="scientific">Phocaeicola vulgatus str. 3975 RP4</name>
    <dbReference type="NCBI Taxonomy" id="1339352"/>
    <lineage>
        <taxon>Bacteria</taxon>
        <taxon>Pseudomonadati</taxon>
        <taxon>Bacteroidota</taxon>
        <taxon>Bacteroidia</taxon>
        <taxon>Bacteroidales</taxon>
        <taxon>Bacteroidaceae</taxon>
        <taxon>Phocaeicola</taxon>
    </lineage>
</organism>
<keyword evidence="2" id="KW-0560">Oxidoreductase</keyword>
<dbReference type="PRINTS" id="PR00081">
    <property type="entry name" value="GDHRDH"/>
</dbReference>
<dbReference type="SUPFAM" id="SSF51735">
    <property type="entry name" value="NAD(P)-binding Rossmann-fold domains"/>
    <property type="match status" value="1"/>
</dbReference>
<dbReference type="PANTHER" id="PTHR43976:SF16">
    <property type="entry name" value="SHORT-CHAIN DEHYDROGENASE_REDUCTASE FAMILY PROTEIN"/>
    <property type="match status" value="1"/>
</dbReference>